<dbReference type="InterPro" id="IPR002716">
    <property type="entry name" value="PIN_dom"/>
</dbReference>
<dbReference type="HAMAP" id="MF_00265">
    <property type="entry name" value="VapC_Nob1"/>
    <property type="match status" value="1"/>
</dbReference>
<comment type="cofactor">
    <cofactor evidence="1 8">
        <name>Mg(2+)</name>
        <dbReference type="ChEBI" id="CHEBI:18420"/>
    </cofactor>
</comment>
<sequence>MIVDTSALIAVANNESSANALSRVLRSDGPFAMSAATHLETLLVSDRHPNPTVSRYVEALIRESEIVVEEFSEQQSGIARRAYQLFGKGSGHPAKLNFGDCFSYALAIDTNRPLLFVGNDFSHTDVRVAEY</sequence>
<dbReference type="SUPFAM" id="SSF88723">
    <property type="entry name" value="PIN domain-like"/>
    <property type="match status" value="1"/>
</dbReference>
<dbReference type="Gene3D" id="3.40.50.1010">
    <property type="entry name" value="5'-nuclease"/>
    <property type="match status" value="1"/>
</dbReference>
<keyword evidence="8" id="KW-0800">Toxin</keyword>
<dbReference type="eggNOG" id="COG3742">
    <property type="taxonomic scope" value="Bacteria"/>
</dbReference>
<dbReference type="GO" id="GO:0016787">
    <property type="term" value="F:hydrolase activity"/>
    <property type="evidence" value="ECO:0007669"/>
    <property type="project" value="UniProtKB-KW"/>
</dbReference>
<reference evidence="10 11" key="1">
    <citation type="submission" date="2011-12" db="EMBL/GenBank/DDBJ databases">
        <title>Whole genome shotgun sequence of Gordonia effusa NBRC 100432.</title>
        <authorList>
            <person name="Yoshida I."/>
            <person name="Takarada H."/>
            <person name="Hosoyama A."/>
            <person name="Tsuchikane K."/>
            <person name="Katsumata H."/>
            <person name="Yamazaki S."/>
            <person name="Fujita N."/>
        </authorList>
    </citation>
    <scope>NUCLEOTIDE SEQUENCE [LARGE SCALE GENOMIC DNA]</scope>
    <source>
        <strain evidence="10 11">NBRC 100432</strain>
    </source>
</reference>
<evidence type="ECO:0000256" key="6">
    <source>
        <dbReference type="ARBA" id="ARBA00022842"/>
    </source>
</evidence>
<dbReference type="GO" id="GO:0004540">
    <property type="term" value="F:RNA nuclease activity"/>
    <property type="evidence" value="ECO:0007669"/>
    <property type="project" value="InterPro"/>
</dbReference>
<dbReference type="GO" id="GO:0000287">
    <property type="term" value="F:magnesium ion binding"/>
    <property type="evidence" value="ECO:0007669"/>
    <property type="project" value="UniProtKB-UniRule"/>
</dbReference>
<dbReference type="PANTHER" id="PTHR33653">
    <property type="entry name" value="RIBONUCLEASE VAPC2"/>
    <property type="match status" value="1"/>
</dbReference>
<keyword evidence="2 8" id="KW-1277">Toxin-antitoxin system</keyword>
<feature type="binding site" evidence="8">
    <location>
        <position position="100"/>
    </location>
    <ligand>
        <name>Mg(2+)</name>
        <dbReference type="ChEBI" id="CHEBI:18420"/>
    </ligand>
</feature>
<dbReference type="Pfam" id="PF01850">
    <property type="entry name" value="PIN"/>
    <property type="match status" value="1"/>
</dbReference>
<feature type="domain" description="PIN" evidence="9">
    <location>
        <begin position="1"/>
        <end position="125"/>
    </location>
</feature>
<dbReference type="STRING" id="1077974.GOEFS_045_00060"/>
<comment type="function">
    <text evidence="8">Toxic component of a toxin-antitoxin (TA) system. An RNase.</text>
</comment>
<keyword evidence="3 8" id="KW-0540">Nuclease</keyword>
<keyword evidence="11" id="KW-1185">Reference proteome</keyword>
<dbReference type="OrthoDB" id="32625at2"/>
<dbReference type="CDD" id="cd09871">
    <property type="entry name" value="PIN_MtVapC28-VapC30-like"/>
    <property type="match status" value="1"/>
</dbReference>
<proteinExistence type="inferred from homology"/>
<gene>
    <name evidence="8" type="primary">vapC</name>
    <name evidence="10" type="ORF">GOEFS_045_00060</name>
</gene>
<dbReference type="InterPro" id="IPR029060">
    <property type="entry name" value="PIN-like_dom_sf"/>
</dbReference>
<evidence type="ECO:0000256" key="8">
    <source>
        <dbReference type="HAMAP-Rule" id="MF_00265"/>
    </source>
</evidence>
<dbReference type="Proteomes" id="UP000035034">
    <property type="component" value="Unassembled WGS sequence"/>
</dbReference>
<accession>H0QYW5</accession>
<evidence type="ECO:0000256" key="7">
    <source>
        <dbReference type="ARBA" id="ARBA00038093"/>
    </source>
</evidence>
<dbReference type="InterPro" id="IPR050556">
    <property type="entry name" value="Type_II_TA_system_RNase"/>
</dbReference>
<protein>
    <recommendedName>
        <fullName evidence="8">Ribonuclease VapC</fullName>
        <shortName evidence="8">RNase VapC</shortName>
        <ecNumber evidence="8">3.1.-.-</ecNumber>
    </recommendedName>
    <alternativeName>
        <fullName evidence="8">Toxin VapC</fullName>
    </alternativeName>
</protein>
<dbReference type="GO" id="GO:0090729">
    <property type="term" value="F:toxin activity"/>
    <property type="evidence" value="ECO:0007669"/>
    <property type="project" value="UniProtKB-KW"/>
</dbReference>
<keyword evidence="4 8" id="KW-0479">Metal-binding</keyword>
<keyword evidence="6 8" id="KW-0460">Magnesium</keyword>
<evidence type="ECO:0000313" key="10">
    <source>
        <dbReference type="EMBL" id="GAB18016.1"/>
    </source>
</evidence>
<keyword evidence="5 8" id="KW-0378">Hydrolase</keyword>
<comment type="similarity">
    <text evidence="7 8">Belongs to the PINc/VapC protein family.</text>
</comment>
<evidence type="ECO:0000256" key="1">
    <source>
        <dbReference type="ARBA" id="ARBA00001946"/>
    </source>
</evidence>
<evidence type="ECO:0000256" key="5">
    <source>
        <dbReference type="ARBA" id="ARBA00022801"/>
    </source>
</evidence>
<feature type="binding site" evidence="8">
    <location>
        <position position="4"/>
    </location>
    <ligand>
        <name>Mg(2+)</name>
        <dbReference type="ChEBI" id="CHEBI:18420"/>
    </ligand>
</feature>
<comment type="caution">
    <text evidence="10">The sequence shown here is derived from an EMBL/GenBank/DDBJ whole genome shotgun (WGS) entry which is preliminary data.</text>
</comment>
<dbReference type="RefSeq" id="WP_007317353.1">
    <property type="nucleotide sequence ID" value="NZ_BAEH01000045.1"/>
</dbReference>
<dbReference type="EC" id="3.1.-.-" evidence="8"/>
<organism evidence="10 11">
    <name type="scientific">Gordonia effusa NBRC 100432</name>
    <dbReference type="NCBI Taxonomy" id="1077974"/>
    <lineage>
        <taxon>Bacteria</taxon>
        <taxon>Bacillati</taxon>
        <taxon>Actinomycetota</taxon>
        <taxon>Actinomycetes</taxon>
        <taxon>Mycobacteriales</taxon>
        <taxon>Gordoniaceae</taxon>
        <taxon>Gordonia</taxon>
    </lineage>
</organism>
<evidence type="ECO:0000256" key="2">
    <source>
        <dbReference type="ARBA" id="ARBA00022649"/>
    </source>
</evidence>
<evidence type="ECO:0000313" key="11">
    <source>
        <dbReference type="Proteomes" id="UP000035034"/>
    </source>
</evidence>
<dbReference type="InterPro" id="IPR022907">
    <property type="entry name" value="VapC_family"/>
</dbReference>
<evidence type="ECO:0000259" key="9">
    <source>
        <dbReference type="Pfam" id="PF01850"/>
    </source>
</evidence>
<evidence type="ECO:0000256" key="3">
    <source>
        <dbReference type="ARBA" id="ARBA00022722"/>
    </source>
</evidence>
<evidence type="ECO:0000256" key="4">
    <source>
        <dbReference type="ARBA" id="ARBA00022723"/>
    </source>
</evidence>
<name>H0QYW5_9ACTN</name>
<dbReference type="EMBL" id="BAEH01000045">
    <property type="protein sequence ID" value="GAB18016.1"/>
    <property type="molecule type" value="Genomic_DNA"/>
</dbReference>
<dbReference type="PANTHER" id="PTHR33653:SF1">
    <property type="entry name" value="RIBONUCLEASE VAPC2"/>
    <property type="match status" value="1"/>
</dbReference>
<dbReference type="AlphaFoldDB" id="H0QYW5"/>